<comment type="function">
    <text evidence="8">Catalyzes the hydrolytic cleavage of the carbon-nitrogen bond in imidazolone-5-propanoate to yield N-formimidoyl-L-glutamate. It is the third step in the universal histidine degradation pathway.</text>
</comment>
<feature type="binding site" evidence="8">
    <location>
        <position position="106"/>
    </location>
    <ligand>
        <name>4-imidazolone-5-propanoate</name>
        <dbReference type="ChEBI" id="CHEBI:77893"/>
    </ligand>
</feature>
<dbReference type="Proteomes" id="UP000198397">
    <property type="component" value="Unassembled WGS sequence"/>
</dbReference>
<keyword evidence="5 8" id="KW-0369">Histidine metabolism</keyword>
<accession>A0A238VTV1</accession>
<feature type="binding site" evidence="8">
    <location>
        <position position="266"/>
    </location>
    <ligand>
        <name>Fe(3+)</name>
        <dbReference type="ChEBI" id="CHEBI:29034"/>
    </ligand>
</feature>
<feature type="binding site" evidence="8">
    <location>
        <position position="269"/>
    </location>
    <ligand>
        <name>4-imidazolone-5-propanoate</name>
        <dbReference type="ChEBI" id="CHEBI:77893"/>
    </ligand>
</feature>
<dbReference type="RefSeq" id="WP_089384071.1">
    <property type="nucleotide sequence ID" value="NZ_FZNQ01000004.1"/>
</dbReference>
<proteinExistence type="inferred from homology"/>
<feature type="binding site" evidence="8">
    <location>
        <position position="99"/>
    </location>
    <ligand>
        <name>Zn(2+)</name>
        <dbReference type="ChEBI" id="CHEBI:29105"/>
    </ligand>
</feature>
<organism evidence="12 13">
    <name type="scientific">Halorubrum vacuolatum</name>
    <name type="common">Natronobacterium vacuolatum</name>
    <dbReference type="NCBI Taxonomy" id="63740"/>
    <lineage>
        <taxon>Archaea</taxon>
        <taxon>Methanobacteriati</taxon>
        <taxon>Methanobacteriota</taxon>
        <taxon>Stenosarchaea group</taxon>
        <taxon>Halobacteria</taxon>
        <taxon>Halobacteriales</taxon>
        <taxon>Haloferacaceae</taxon>
        <taxon>Halorubrum</taxon>
    </lineage>
</organism>
<dbReference type="InterPro" id="IPR054418">
    <property type="entry name" value="MQNX/HUTI_composite_N"/>
</dbReference>
<dbReference type="FunFam" id="3.20.20.140:FF:000007">
    <property type="entry name" value="Imidazolonepropionase"/>
    <property type="match status" value="1"/>
</dbReference>
<keyword evidence="6 8" id="KW-0862">Zinc</keyword>
<dbReference type="AlphaFoldDB" id="A0A238VTV1"/>
<feature type="binding site" evidence="8">
    <location>
        <position position="169"/>
    </location>
    <ligand>
        <name>4-imidazolone-5-propanoate</name>
        <dbReference type="ChEBI" id="CHEBI:77893"/>
    </ligand>
</feature>
<evidence type="ECO:0000256" key="9">
    <source>
        <dbReference type="SAM" id="MobiDB-lite"/>
    </source>
</evidence>
<comment type="caution">
    <text evidence="8">Lacks conserved residue(s) required for the propagation of feature annotation.</text>
</comment>
<dbReference type="UniPathway" id="UPA00379">
    <property type="reaction ID" value="UER00551"/>
</dbReference>
<dbReference type="InterPro" id="IPR011059">
    <property type="entry name" value="Metal-dep_hydrolase_composite"/>
</dbReference>
<protein>
    <recommendedName>
        <fullName evidence="1 8">Imidazolonepropionase</fullName>
        <ecNumber evidence="1 8">3.5.2.7</ecNumber>
    </recommendedName>
    <alternativeName>
        <fullName evidence="8">Imidazolone-5-propionate hydrolase</fullName>
    </alternativeName>
</protein>
<evidence type="ECO:0000313" key="13">
    <source>
        <dbReference type="Proteomes" id="UP000198397"/>
    </source>
</evidence>
<dbReference type="GO" id="GO:0019556">
    <property type="term" value="P:L-histidine catabolic process to glutamate and formamide"/>
    <property type="evidence" value="ECO:0007669"/>
    <property type="project" value="UniProtKB-UniRule"/>
</dbReference>
<evidence type="ECO:0000256" key="2">
    <source>
        <dbReference type="ARBA" id="ARBA00022490"/>
    </source>
</evidence>
<name>A0A238VTV1_HALVU</name>
<dbReference type="Gene3D" id="3.20.20.140">
    <property type="entry name" value="Metal-dependent hydrolases"/>
    <property type="match status" value="1"/>
</dbReference>
<feature type="binding site" evidence="8">
    <location>
        <position position="266"/>
    </location>
    <ligand>
        <name>Zn(2+)</name>
        <dbReference type="ChEBI" id="CHEBI:29105"/>
    </ligand>
</feature>
<dbReference type="SUPFAM" id="SSF51338">
    <property type="entry name" value="Composite domain of metallo-dependent hydrolases"/>
    <property type="match status" value="1"/>
</dbReference>
<feature type="region of interest" description="Disordered" evidence="9">
    <location>
        <begin position="20"/>
        <end position="41"/>
    </location>
</feature>
<comment type="similarity">
    <text evidence="8">Belongs to the metallo-dependent hydrolases superfamily. HutI family.</text>
</comment>
<dbReference type="InterPro" id="IPR032466">
    <property type="entry name" value="Metal_Hydrolase"/>
</dbReference>
<evidence type="ECO:0000256" key="5">
    <source>
        <dbReference type="ARBA" id="ARBA00022808"/>
    </source>
</evidence>
<dbReference type="InterPro" id="IPR013108">
    <property type="entry name" value="Amidohydro_3"/>
</dbReference>
<dbReference type="Pfam" id="PF07969">
    <property type="entry name" value="Amidohydro_3"/>
    <property type="match status" value="1"/>
</dbReference>
<comment type="subcellular location">
    <subcellularLocation>
        <location evidence="8">Cytoplasm</location>
    </subcellularLocation>
</comment>
<keyword evidence="2 8" id="KW-0963">Cytoplasm</keyword>
<feature type="region of interest" description="Disordered" evidence="9">
    <location>
        <begin position="386"/>
        <end position="409"/>
    </location>
</feature>
<keyword evidence="3 8" id="KW-0479">Metal-binding</keyword>
<evidence type="ECO:0000256" key="7">
    <source>
        <dbReference type="ARBA" id="ARBA00023004"/>
    </source>
</evidence>
<feature type="binding site" evidence="8">
    <location>
        <position position="342"/>
    </location>
    <ligand>
        <name>N-formimidoyl-L-glutamate</name>
        <dbReference type="ChEBI" id="CHEBI:58928"/>
    </ligand>
</feature>
<feature type="binding site" evidence="8">
    <location>
        <position position="97"/>
    </location>
    <ligand>
        <name>Zn(2+)</name>
        <dbReference type="ChEBI" id="CHEBI:29105"/>
    </ligand>
</feature>
<dbReference type="SUPFAM" id="SSF51556">
    <property type="entry name" value="Metallo-dependent hydrolases"/>
    <property type="match status" value="1"/>
</dbReference>
<dbReference type="GO" id="GO:0019557">
    <property type="term" value="P:L-histidine catabolic process to glutamate and formate"/>
    <property type="evidence" value="ECO:0007669"/>
    <property type="project" value="UniProtKB-UniPathway"/>
</dbReference>
<dbReference type="EMBL" id="FZNQ01000004">
    <property type="protein sequence ID" value="SNR37223.1"/>
    <property type="molecule type" value="Genomic_DNA"/>
</dbReference>
<sequence>MSRDVSGPDLVVHDAAELVVGPAPGTTDGDHPGANGPPKDPDAVLARIENGAVVIDDGRVVAVGPTDEVVREYPPENAHAAIDATGSAVIPGFVDSHTHAVFAGDRSDEFAAKLRGRSYQEIMAEGGGILRTVRATREASDATLLADLLDRLDVALAAGATTVEVKSGYGLDTETERRLLDVIARANDRHPARIVPTFMGAHAVPEEIDSTEAYVDHVVDEQLPTIAADGTATFCDVFCEAGVFSVEESRRVLEAGREQGLVPKIHAEEFERIGGAELAAELGATSADHLLQATDTDAEALAGAGVTPTLLPGTAFALGTDYADPRRFLAAGCEVAVATDLNPNCYAPGMGFAATLASVEMGLSPAETVRACTYGGGLALGAERIDDRTVSSSNGSDPVPPETGTLREGAPGDLLVLDAPTHAHVPYRFGESTVARAVVGGEPVYRRHSGVKR</sequence>
<dbReference type="GO" id="GO:0005506">
    <property type="term" value="F:iron ion binding"/>
    <property type="evidence" value="ECO:0007669"/>
    <property type="project" value="UniProtKB-UniRule"/>
</dbReference>
<dbReference type="GO" id="GO:0050480">
    <property type="term" value="F:imidazolonepropionase activity"/>
    <property type="evidence" value="ECO:0007669"/>
    <property type="project" value="UniProtKB-UniRule"/>
</dbReference>
<reference evidence="12 13" key="1">
    <citation type="submission" date="2017-06" db="EMBL/GenBank/DDBJ databases">
        <authorList>
            <person name="Kim H.J."/>
            <person name="Triplett B.A."/>
        </authorList>
    </citation>
    <scope>NUCLEOTIDE SEQUENCE [LARGE SCALE GENOMIC DNA]</scope>
    <source>
        <strain evidence="12 13">DSM 8800</strain>
    </source>
</reference>
<feature type="binding site" evidence="8">
    <location>
        <position position="99"/>
    </location>
    <ligand>
        <name>Fe(3+)</name>
        <dbReference type="ChEBI" id="CHEBI:29034"/>
    </ligand>
</feature>
<feature type="domain" description="Amidohydrolase 3" evidence="10">
    <location>
        <begin position="138"/>
        <end position="445"/>
    </location>
</feature>
<feature type="binding site" evidence="8">
    <location>
        <position position="340"/>
    </location>
    <ligand>
        <name>Fe(3+)</name>
        <dbReference type="ChEBI" id="CHEBI:29034"/>
    </ligand>
</feature>
<dbReference type="Pfam" id="PF22039">
    <property type="entry name" value="HUTI_composite_bact"/>
    <property type="match status" value="1"/>
</dbReference>
<evidence type="ECO:0000256" key="4">
    <source>
        <dbReference type="ARBA" id="ARBA00022801"/>
    </source>
</evidence>
<dbReference type="NCBIfam" id="TIGR01224">
    <property type="entry name" value="hutI"/>
    <property type="match status" value="1"/>
</dbReference>
<dbReference type="GO" id="GO:0008270">
    <property type="term" value="F:zinc ion binding"/>
    <property type="evidence" value="ECO:0007669"/>
    <property type="project" value="UniProtKB-UniRule"/>
</dbReference>
<gene>
    <name evidence="8" type="primary">hutI</name>
    <name evidence="12" type="ORF">SAMN06264855_10414</name>
</gene>
<evidence type="ECO:0000256" key="1">
    <source>
        <dbReference type="ARBA" id="ARBA00012864"/>
    </source>
</evidence>
<evidence type="ECO:0000256" key="8">
    <source>
        <dbReference type="HAMAP-Rule" id="MF_00372"/>
    </source>
</evidence>
<feature type="binding site" evidence="8">
    <location>
        <position position="169"/>
    </location>
    <ligand>
        <name>N-formimidoyl-L-glutamate</name>
        <dbReference type="ChEBI" id="CHEBI:58928"/>
    </ligand>
</feature>
<comment type="pathway">
    <text evidence="8">Amino-acid degradation; L-histidine degradation into L-glutamate; N-formimidoyl-L-glutamate from L-histidine: step 3/3.</text>
</comment>
<feature type="binding site" evidence="8">
    <location>
        <position position="97"/>
    </location>
    <ligand>
        <name>Fe(3+)</name>
        <dbReference type="ChEBI" id="CHEBI:29034"/>
    </ligand>
</feature>
<feature type="domain" description="Aminodeoxyfutalosine deaminase/Imidazolonepropionase-like composite" evidence="11">
    <location>
        <begin position="51"/>
        <end position="74"/>
    </location>
</feature>
<evidence type="ECO:0000256" key="6">
    <source>
        <dbReference type="ARBA" id="ARBA00022833"/>
    </source>
</evidence>
<dbReference type="GO" id="GO:0005737">
    <property type="term" value="C:cytoplasm"/>
    <property type="evidence" value="ECO:0007669"/>
    <property type="project" value="UniProtKB-SubCell"/>
</dbReference>
<feature type="binding site" evidence="8">
    <location>
        <position position="340"/>
    </location>
    <ligand>
        <name>Zn(2+)</name>
        <dbReference type="ChEBI" id="CHEBI:29105"/>
    </ligand>
</feature>
<evidence type="ECO:0000313" key="12">
    <source>
        <dbReference type="EMBL" id="SNR37223.1"/>
    </source>
</evidence>
<keyword evidence="13" id="KW-1185">Reference proteome</keyword>
<dbReference type="PANTHER" id="PTHR42752">
    <property type="entry name" value="IMIDAZOLONEPROPIONASE"/>
    <property type="match status" value="1"/>
</dbReference>
<dbReference type="PANTHER" id="PTHR42752:SF1">
    <property type="entry name" value="IMIDAZOLONEPROPIONASE-RELATED"/>
    <property type="match status" value="1"/>
</dbReference>
<evidence type="ECO:0000259" key="10">
    <source>
        <dbReference type="Pfam" id="PF07969"/>
    </source>
</evidence>
<keyword evidence="7 8" id="KW-0408">Iron</keyword>
<dbReference type="Gene3D" id="2.30.40.10">
    <property type="entry name" value="Urease, subunit C, domain 1"/>
    <property type="match status" value="1"/>
</dbReference>
<comment type="cofactor">
    <cofactor evidence="8">
        <name>Zn(2+)</name>
        <dbReference type="ChEBI" id="CHEBI:29105"/>
    </cofactor>
    <cofactor evidence="8">
        <name>Fe(3+)</name>
        <dbReference type="ChEBI" id="CHEBI:29034"/>
    </cofactor>
    <text evidence="8">Binds 1 zinc or iron ion per subunit.</text>
</comment>
<dbReference type="EC" id="3.5.2.7" evidence="1 8"/>
<feature type="binding site" evidence="8">
    <location>
        <position position="202"/>
    </location>
    <ligand>
        <name>4-imidazolone-5-propanoate</name>
        <dbReference type="ChEBI" id="CHEBI:77893"/>
    </ligand>
</feature>
<dbReference type="OrthoDB" id="8791at2157"/>
<dbReference type="HAMAP" id="MF_00372">
    <property type="entry name" value="HutI"/>
    <property type="match status" value="1"/>
</dbReference>
<dbReference type="InterPro" id="IPR005920">
    <property type="entry name" value="HutI"/>
</dbReference>
<evidence type="ECO:0000256" key="3">
    <source>
        <dbReference type="ARBA" id="ARBA00022723"/>
    </source>
</evidence>
<keyword evidence="4 8" id="KW-0378">Hydrolase</keyword>
<evidence type="ECO:0000259" key="11">
    <source>
        <dbReference type="Pfam" id="PF22039"/>
    </source>
</evidence>
<comment type="catalytic activity">
    <reaction evidence="8">
        <text>4-imidazolone-5-propanoate + H2O = N-formimidoyl-L-glutamate</text>
        <dbReference type="Rhea" id="RHEA:23660"/>
        <dbReference type="ChEBI" id="CHEBI:15377"/>
        <dbReference type="ChEBI" id="CHEBI:58928"/>
        <dbReference type="ChEBI" id="CHEBI:77893"/>
        <dbReference type="EC" id="3.5.2.7"/>
    </reaction>
</comment>